<accession>A0A0K2B603</accession>
<evidence type="ECO:0000313" key="1">
    <source>
        <dbReference type="EMBL" id="AKZ60830.1"/>
    </source>
</evidence>
<gene>
    <name evidence="1" type="ORF">SAM23877_p121</name>
</gene>
<evidence type="ECO:0000313" key="2">
    <source>
        <dbReference type="Proteomes" id="UP000061018"/>
    </source>
</evidence>
<keyword evidence="1" id="KW-0614">Plasmid</keyword>
<geneLocation type="plasmid" evidence="1 2">
    <name>pSAM1</name>
</geneLocation>
<dbReference type="Proteomes" id="UP000061018">
    <property type="component" value="Plasmid pSAM1"/>
</dbReference>
<dbReference type="EMBL" id="CP012383">
    <property type="protein sequence ID" value="AKZ60830.1"/>
    <property type="molecule type" value="Genomic_DNA"/>
</dbReference>
<reference evidence="2" key="1">
    <citation type="journal article" date="2015" name="J. Biotechnol.">
        <title>Complete genome sequence of Streptomyces ambofaciens ATCC 23877, the spiramycin producer.</title>
        <authorList>
            <person name="Thibessard A."/>
            <person name="Haas D."/>
            <person name="Gerbaud C."/>
            <person name="Aigle B."/>
            <person name="Lautru S."/>
            <person name="Pernodet J.L."/>
            <person name="Leblond P."/>
        </authorList>
    </citation>
    <scope>NUCLEOTIDE SEQUENCE [LARGE SCALE GENOMIC DNA]</scope>
    <source>
        <strain evidence="2">ATCC 23877 / 3486 / DSM 40053 / JCM 4204 / NBRC 12836 / NRRL B-2516</strain>
        <plasmid evidence="2">pSAM1</plasmid>
    </source>
</reference>
<name>A0A0K2B603_STRA7</name>
<proteinExistence type="predicted"/>
<dbReference type="RefSeq" id="WP_053143393.1">
    <property type="nucleotide sequence ID" value="NZ_CP012383.1"/>
</dbReference>
<dbReference type="AlphaFoldDB" id="A0A0K2B603"/>
<organism evidence="1 2">
    <name type="scientific">Streptomyces ambofaciens (strain ATCC 23877 / 3486 / DSM 40053 / JCM 4204 / NBRC 12836 / NRRL B-2516)</name>
    <dbReference type="NCBI Taxonomy" id="278992"/>
    <lineage>
        <taxon>Bacteria</taxon>
        <taxon>Bacillati</taxon>
        <taxon>Actinomycetota</taxon>
        <taxon>Actinomycetes</taxon>
        <taxon>Kitasatosporales</taxon>
        <taxon>Streptomycetaceae</taxon>
        <taxon>Streptomyces</taxon>
    </lineage>
</organism>
<protein>
    <submittedName>
        <fullName evidence="1">Uncharacterized protein</fullName>
    </submittedName>
</protein>
<dbReference type="KEGG" id="samb:SAM23877_p121"/>
<sequence length="174" mass="18979">MTSSWDALQKRLDSIKLPTATFTICEDPDLRQQLLRAKAANQQATDRLNALADDADPDVKALVQRDADTAKTDLAAAQKAFDKASVTLKFTALERKALEDLQKAHPPTEQGEADGEDFLLDTFAPALISAASLDGMPVEYAQHCLESWSSADATALWRAAWGIQHQQRTDLGKG</sequence>